<comment type="caution">
    <text evidence="2">The sequence shown here is derived from an EMBL/GenBank/DDBJ whole genome shotgun (WGS) entry which is preliminary data.</text>
</comment>
<organism evidence="2 3">
    <name type="scientific">Waterburya agarophytonicola KI4</name>
    <dbReference type="NCBI Taxonomy" id="2874699"/>
    <lineage>
        <taxon>Bacteria</taxon>
        <taxon>Bacillati</taxon>
        <taxon>Cyanobacteriota</taxon>
        <taxon>Cyanophyceae</taxon>
        <taxon>Pleurocapsales</taxon>
        <taxon>Hyellaceae</taxon>
        <taxon>Waterburya</taxon>
        <taxon>Waterburya agarophytonicola</taxon>
    </lineage>
</organism>
<evidence type="ECO:0000313" key="2">
    <source>
        <dbReference type="EMBL" id="MCC0175508.1"/>
    </source>
</evidence>
<dbReference type="RefSeq" id="WP_229638506.1">
    <property type="nucleotide sequence ID" value="NZ_JADWDC010000001.1"/>
</dbReference>
<keyword evidence="1" id="KW-0472">Membrane</keyword>
<name>A0A964BNC4_9CYAN</name>
<gene>
    <name evidence="2" type="ORF">I4641_00745</name>
</gene>
<evidence type="ECO:0000313" key="3">
    <source>
        <dbReference type="Proteomes" id="UP000729733"/>
    </source>
</evidence>
<proteinExistence type="predicted"/>
<keyword evidence="1" id="KW-1133">Transmembrane helix</keyword>
<keyword evidence="3" id="KW-1185">Reference proteome</keyword>
<protein>
    <submittedName>
        <fullName evidence="2">Uncharacterized protein</fullName>
    </submittedName>
</protein>
<dbReference type="Proteomes" id="UP000729733">
    <property type="component" value="Unassembled WGS sequence"/>
</dbReference>
<dbReference type="EMBL" id="JADWDC010000001">
    <property type="protein sequence ID" value="MCC0175508.1"/>
    <property type="molecule type" value="Genomic_DNA"/>
</dbReference>
<keyword evidence="1" id="KW-0812">Transmembrane</keyword>
<dbReference type="AlphaFoldDB" id="A0A964BNC4"/>
<evidence type="ECO:0000256" key="1">
    <source>
        <dbReference type="SAM" id="Phobius"/>
    </source>
</evidence>
<feature type="transmembrane region" description="Helical" evidence="1">
    <location>
        <begin position="28"/>
        <end position="53"/>
    </location>
</feature>
<accession>A0A964BNC4</accession>
<sequence length="54" mass="5821">MAIDPYLIPEGEYEGADGKGEPPSQEKAFIFILMLIVLLVFGAGGFSVDAWLFG</sequence>
<reference evidence="2" key="1">
    <citation type="journal article" date="2021" name="Antonie Van Leeuwenhoek">
        <title>Draft genome and description of Waterburya agarophytonicola gen. nov. sp. nov. (Pleurocapsales, Cyanobacteria): a seaweed symbiont.</title>
        <authorList>
            <person name="Bonthond G."/>
            <person name="Shalygin S."/>
            <person name="Bayer T."/>
            <person name="Weinberger F."/>
        </authorList>
    </citation>
    <scope>NUCLEOTIDE SEQUENCE</scope>
    <source>
        <strain evidence="2">KI4</strain>
    </source>
</reference>